<accession>A0A972JB36</accession>
<dbReference type="PRINTS" id="PR00344">
    <property type="entry name" value="BCTRLSENSOR"/>
</dbReference>
<dbReference type="PANTHER" id="PTHR45436:SF15">
    <property type="entry name" value="SENSOR HISTIDINE KINASE CUSS"/>
    <property type="match status" value="1"/>
</dbReference>
<keyword evidence="6 14" id="KW-0808">Transferase</keyword>
<dbReference type="Pfam" id="PF02518">
    <property type="entry name" value="HATPase_c"/>
    <property type="match status" value="1"/>
</dbReference>
<dbReference type="InterPro" id="IPR003594">
    <property type="entry name" value="HATPase_dom"/>
</dbReference>
<keyword evidence="4 14" id="KW-0997">Cell inner membrane</keyword>
<dbReference type="CDD" id="cd06225">
    <property type="entry name" value="HAMP"/>
    <property type="match status" value="1"/>
</dbReference>
<feature type="domain" description="HAMP" evidence="16">
    <location>
        <begin position="192"/>
        <end position="245"/>
    </location>
</feature>
<evidence type="ECO:0000256" key="5">
    <source>
        <dbReference type="ARBA" id="ARBA00022553"/>
    </source>
</evidence>
<protein>
    <recommendedName>
        <fullName evidence="14">Sensor protein</fullName>
        <ecNumber evidence="14">2.7.13.3</ecNumber>
    </recommendedName>
</protein>
<evidence type="ECO:0000256" key="8">
    <source>
        <dbReference type="ARBA" id="ARBA00022741"/>
    </source>
</evidence>
<dbReference type="SMART" id="SM00304">
    <property type="entry name" value="HAMP"/>
    <property type="match status" value="1"/>
</dbReference>
<dbReference type="AlphaFoldDB" id="A0A972JB36"/>
<dbReference type="EC" id="2.7.13.3" evidence="14"/>
<dbReference type="InterPro" id="IPR048590">
    <property type="entry name" value="CusS-like_sensor"/>
</dbReference>
<evidence type="ECO:0000259" key="16">
    <source>
        <dbReference type="PROSITE" id="PS50885"/>
    </source>
</evidence>
<keyword evidence="5" id="KW-0597">Phosphoprotein</keyword>
<dbReference type="GO" id="GO:0005524">
    <property type="term" value="F:ATP binding"/>
    <property type="evidence" value="ECO:0007669"/>
    <property type="project" value="UniProtKB-KW"/>
</dbReference>
<gene>
    <name evidence="17" type="ORF">GPA21_08700</name>
</gene>
<evidence type="ECO:0000256" key="4">
    <source>
        <dbReference type="ARBA" id="ARBA00022519"/>
    </source>
</evidence>
<comment type="catalytic activity">
    <reaction evidence="1 14">
        <text>ATP + protein L-histidine = ADP + protein N-phospho-L-histidine.</text>
        <dbReference type="EC" id="2.7.13.3"/>
    </reaction>
</comment>
<feature type="transmembrane region" description="Helical" evidence="14">
    <location>
        <begin position="15"/>
        <end position="34"/>
    </location>
</feature>
<evidence type="ECO:0000313" key="18">
    <source>
        <dbReference type="Proteomes" id="UP000599523"/>
    </source>
</evidence>
<evidence type="ECO:0000256" key="11">
    <source>
        <dbReference type="ARBA" id="ARBA00022989"/>
    </source>
</evidence>
<dbReference type="PROSITE" id="PS50109">
    <property type="entry name" value="HIS_KIN"/>
    <property type="match status" value="1"/>
</dbReference>
<dbReference type="Gene3D" id="6.10.340.10">
    <property type="match status" value="1"/>
</dbReference>
<dbReference type="InterPro" id="IPR003660">
    <property type="entry name" value="HAMP_dom"/>
</dbReference>
<dbReference type="FunFam" id="3.30.565.10:FF:000006">
    <property type="entry name" value="Sensor histidine kinase WalK"/>
    <property type="match status" value="1"/>
</dbReference>
<dbReference type="SUPFAM" id="SSF47384">
    <property type="entry name" value="Homodimeric domain of signal transducing histidine kinase"/>
    <property type="match status" value="1"/>
</dbReference>
<evidence type="ECO:0000256" key="1">
    <source>
        <dbReference type="ARBA" id="ARBA00000085"/>
    </source>
</evidence>
<evidence type="ECO:0000256" key="10">
    <source>
        <dbReference type="ARBA" id="ARBA00022840"/>
    </source>
</evidence>
<dbReference type="GO" id="GO:0005886">
    <property type="term" value="C:plasma membrane"/>
    <property type="evidence" value="ECO:0007669"/>
    <property type="project" value="UniProtKB-SubCell"/>
</dbReference>
<keyword evidence="3 14" id="KW-1003">Cell membrane</keyword>
<evidence type="ECO:0000313" key="17">
    <source>
        <dbReference type="EMBL" id="NMG03052.1"/>
    </source>
</evidence>
<comment type="function">
    <text evidence="14">Member of a two-component regulatory system.</text>
</comment>
<dbReference type="EMBL" id="WTVM01000041">
    <property type="protein sequence ID" value="NMG03052.1"/>
    <property type="molecule type" value="Genomic_DNA"/>
</dbReference>
<dbReference type="Gene3D" id="1.10.287.130">
    <property type="match status" value="1"/>
</dbReference>
<dbReference type="Gene3D" id="3.30.565.10">
    <property type="entry name" value="Histidine kinase-like ATPase, C-terminal domain"/>
    <property type="match status" value="1"/>
</dbReference>
<dbReference type="InterPro" id="IPR004358">
    <property type="entry name" value="Sig_transdc_His_kin-like_C"/>
</dbReference>
<comment type="subcellular location">
    <subcellularLocation>
        <location evidence="2">Cell inner membrane</location>
        <topology evidence="2">Multi-pass membrane protein</topology>
    </subcellularLocation>
</comment>
<sequence length="470" mass="50766">MSVAETGGLSLTARLAALFASMASGLLIVVGIAVDRAVSAHFDELDQHELAAKLVAVETLLATTGSDDALALLPGRLDDALAGHDTVALRLSIPARDWQHAVLDDRFASLTVPAPDRRGAELMKWRDARGTPFIGKAATVQVRLPESVAAEVLLGLDTSHHAHFLRAMRVQLGLGISAAAVLAAMLGWLAAKKGLAPMRRVTATASRLSAERLGERLSERDAPAEMRELVEAFNGMLERLEASFRRLNEFSADIAHELRTPVSNLMTETQVALSRSRSADEYREVLHSNLEEFDRLARMIADMLFLAKADNGLLPKPAETVALEVEGAALLEFYEALADEKGIRMKLSGAGQVIGDRLMLRRALSNLLSNAIRHTPLGETVEVAIQADVGQVKLAVSNPGEPIPPDQVPLVFERFHRADPSRLRQSDGSGLGLSITRSIVEAHGGYIDLNSESTGTVFTITLPARFLEKR</sequence>
<proteinExistence type="predicted"/>
<dbReference type="SMART" id="SM00387">
    <property type="entry name" value="HATPase_c"/>
    <property type="match status" value="1"/>
</dbReference>
<keyword evidence="11 14" id="KW-1133">Transmembrane helix</keyword>
<dbReference type="InterPro" id="IPR005467">
    <property type="entry name" value="His_kinase_dom"/>
</dbReference>
<evidence type="ECO:0000256" key="9">
    <source>
        <dbReference type="ARBA" id="ARBA00022777"/>
    </source>
</evidence>
<feature type="transmembrane region" description="Helical" evidence="14">
    <location>
        <begin position="172"/>
        <end position="191"/>
    </location>
</feature>
<dbReference type="CDD" id="cd00082">
    <property type="entry name" value="HisKA"/>
    <property type="match status" value="1"/>
</dbReference>
<evidence type="ECO:0000256" key="12">
    <source>
        <dbReference type="ARBA" id="ARBA00023012"/>
    </source>
</evidence>
<dbReference type="InterPro" id="IPR036097">
    <property type="entry name" value="HisK_dim/P_sf"/>
</dbReference>
<evidence type="ECO:0000256" key="13">
    <source>
        <dbReference type="ARBA" id="ARBA00023136"/>
    </source>
</evidence>
<dbReference type="NCBIfam" id="TIGR01386">
    <property type="entry name" value="cztS_silS_copS"/>
    <property type="match status" value="1"/>
</dbReference>
<evidence type="ECO:0000256" key="3">
    <source>
        <dbReference type="ARBA" id="ARBA00022475"/>
    </source>
</evidence>
<dbReference type="CDD" id="cd00075">
    <property type="entry name" value="HATPase"/>
    <property type="match status" value="1"/>
</dbReference>
<keyword evidence="7 14" id="KW-0812">Transmembrane</keyword>
<dbReference type="Proteomes" id="UP000599523">
    <property type="component" value="Unassembled WGS sequence"/>
</dbReference>
<evidence type="ECO:0000256" key="6">
    <source>
        <dbReference type="ARBA" id="ARBA00022679"/>
    </source>
</evidence>
<keyword evidence="12 14" id="KW-0902">Two-component regulatory system</keyword>
<evidence type="ECO:0000256" key="7">
    <source>
        <dbReference type="ARBA" id="ARBA00022692"/>
    </source>
</evidence>
<dbReference type="Pfam" id="PF00672">
    <property type="entry name" value="HAMP"/>
    <property type="match status" value="1"/>
</dbReference>
<evidence type="ECO:0000256" key="14">
    <source>
        <dbReference type="RuleBase" id="RU364088"/>
    </source>
</evidence>
<comment type="caution">
    <text evidence="17">The sequence shown here is derived from an EMBL/GenBank/DDBJ whole genome shotgun (WGS) entry which is preliminary data.</text>
</comment>
<organism evidence="17 18">
    <name type="scientific">Azoarcus taiwanensis</name>
    <dbReference type="NCBI Taxonomy" id="666964"/>
    <lineage>
        <taxon>Bacteria</taxon>
        <taxon>Pseudomonadati</taxon>
        <taxon>Pseudomonadota</taxon>
        <taxon>Betaproteobacteria</taxon>
        <taxon>Rhodocyclales</taxon>
        <taxon>Zoogloeaceae</taxon>
        <taxon>Azoarcus</taxon>
    </lineage>
</organism>
<feature type="domain" description="Histidine kinase" evidence="15">
    <location>
        <begin position="253"/>
        <end position="466"/>
    </location>
</feature>
<dbReference type="SUPFAM" id="SSF55874">
    <property type="entry name" value="ATPase domain of HSP90 chaperone/DNA topoisomerase II/histidine kinase"/>
    <property type="match status" value="1"/>
</dbReference>
<dbReference type="PROSITE" id="PS50885">
    <property type="entry name" value="HAMP"/>
    <property type="match status" value="1"/>
</dbReference>
<keyword evidence="10 14" id="KW-0067">ATP-binding</keyword>
<name>A0A972JB36_9RHOO</name>
<dbReference type="PANTHER" id="PTHR45436">
    <property type="entry name" value="SENSOR HISTIDINE KINASE YKOH"/>
    <property type="match status" value="1"/>
</dbReference>
<dbReference type="SMART" id="SM00388">
    <property type="entry name" value="HisKA"/>
    <property type="match status" value="1"/>
</dbReference>
<dbReference type="InterPro" id="IPR050428">
    <property type="entry name" value="TCS_sensor_his_kinase"/>
</dbReference>
<dbReference type="Pfam" id="PF21085">
    <property type="entry name" value="CusS"/>
    <property type="match status" value="1"/>
</dbReference>
<keyword evidence="18" id="KW-1185">Reference proteome</keyword>
<dbReference type="FunFam" id="1.10.287.130:FF:000001">
    <property type="entry name" value="Two-component sensor histidine kinase"/>
    <property type="match status" value="1"/>
</dbReference>
<evidence type="ECO:0000259" key="15">
    <source>
        <dbReference type="PROSITE" id="PS50109"/>
    </source>
</evidence>
<dbReference type="InterPro" id="IPR003661">
    <property type="entry name" value="HisK_dim/P_dom"/>
</dbReference>
<keyword evidence="8 14" id="KW-0547">Nucleotide-binding</keyword>
<dbReference type="GO" id="GO:0000155">
    <property type="term" value="F:phosphorelay sensor kinase activity"/>
    <property type="evidence" value="ECO:0007669"/>
    <property type="project" value="InterPro"/>
</dbReference>
<reference evidence="17" key="1">
    <citation type="submission" date="2019-12" db="EMBL/GenBank/DDBJ databases">
        <title>Comparative genomics gives insights into the taxonomy of the Azoarcus-Aromatoleum group and reveals separate origins of nif in the plant-associated Azoarcus and non-plant-associated Aromatoleum sub-groups.</title>
        <authorList>
            <person name="Lafos M."/>
            <person name="Maluk M."/>
            <person name="Batista M."/>
            <person name="Junghare M."/>
            <person name="Carmona M."/>
            <person name="Faoro H."/>
            <person name="Cruz L.M."/>
            <person name="Battistoni F."/>
            <person name="De Souza E."/>
            <person name="Pedrosa F."/>
            <person name="Chen W.-M."/>
            <person name="Poole P.S."/>
            <person name="Dixon R.A."/>
            <person name="James E.K."/>
        </authorList>
    </citation>
    <scope>NUCLEOTIDE SEQUENCE</scope>
    <source>
        <strain evidence="17">NSC3</strain>
    </source>
</reference>
<keyword evidence="13 14" id="KW-0472">Membrane</keyword>
<evidence type="ECO:0000256" key="2">
    <source>
        <dbReference type="ARBA" id="ARBA00004429"/>
    </source>
</evidence>
<dbReference type="Pfam" id="PF00512">
    <property type="entry name" value="HisKA"/>
    <property type="match status" value="1"/>
</dbReference>
<keyword evidence="9 14" id="KW-0418">Kinase</keyword>
<dbReference type="InterPro" id="IPR006290">
    <property type="entry name" value="CztS_silS_copS"/>
</dbReference>
<dbReference type="InterPro" id="IPR036890">
    <property type="entry name" value="HATPase_C_sf"/>
</dbReference>
<dbReference type="RefSeq" id="WP_168987811.1">
    <property type="nucleotide sequence ID" value="NZ_CAWPHM010000266.1"/>
</dbReference>